<dbReference type="Proteomes" id="UP000326877">
    <property type="component" value="Unassembled WGS sequence"/>
</dbReference>
<keyword evidence="1" id="KW-0812">Transmembrane</keyword>
<keyword evidence="1" id="KW-0472">Membrane</keyword>
<sequence length="70" mass="8111">MFVGCLGKEKRLNYQRAEGDPGCPRQRAVIVDVLCFGFLFYFSFTICGSMFLVDYRRKSRTQQTLVLSFV</sequence>
<dbReference type="AlphaFoldDB" id="A0A5N7CQA0"/>
<gene>
    <name evidence="2" type="ORF">BDV23DRAFT_142797</name>
</gene>
<accession>A0A5N7CQA0</accession>
<feature type="transmembrane region" description="Helical" evidence="1">
    <location>
        <begin position="29"/>
        <end position="53"/>
    </location>
</feature>
<evidence type="ECO:0000313" key="2">
    <source>
        <dbReference type="EMBL" id="KAE8396462.1"/>
    </source>
</evidence>
<keyword evidence="1" id="KW-1133">Transmembrane helix</keyword>
<protein>
    <submittedName>
        <fullName evidence="2">Uncharacterized protein</fullName>
    </submittedName>
</protein>
<reference evidence="2" key="1">
    <citation type="submission" date="2019-04" db="EMBL/GenBank/DDBJ databases">
        <title>Friends and foes A comparative genomics studyof 23 Aspergillus species from section Flavi.</title>
        <authorList>
            <consortium name="DOE Joint Genome Institute"/>
            <person name="Kjaerbolling I."/>
            <person name="Vesth T."/>
            <person name="Frisvad J.C."/>
            <person name="Nybo J.L."/>
            <person name="Theobald S."/>
            <person name="Kildgaard S."/>
            <person name="Isbrandt T."/>
            <person name="Kuo A."/>
            <person name="Sato A."/>
            <person name="Lyhne E.K."/>
            <person name="Kogle M.E."/>
            <person name="Wiebenga A."/>
            <person name="Kun R.S."/>
            <person name="Lubbers R.J."/>
            <person name="Makela M.R."/>
            <person name="Barry K."/>
            <person name="Chovatia M."/>
            <person name="Clum A."/>
            <person name="Daum C."/>
            <person name="Haridas S."/>
            <person name="He G."/>
            <person name="LaButti K."/>
            <person name="Lipzen A."/>
            <person name="Mondo S."/>
            <person name="Riley R."/>
            <person name="Salamov A."/>
            <person name="Simmons B.A."/>
            <person name="Magnuson J.K."/>
            <person name="Henrissat B."/>
            <person name="Mortensen U.H."/>
            <person name="Larsen T.O."/>
            <person name="Devries R.P."/>
            <person name="Grigoriev I.V."/>
            <person name="Machida M."/>
            <person name="Baker S.E."/>
            <person name="Andersen M.R."/>
        </authorList>
    </citation>
    <scope>NUCLEOTIDE SEQUENCE [LARGE SCALE GENOMIC DNA]</scope>
    <source>
        <strain evidence="2">IBT 14317</strain>
    </source>
</reference>
<name>A0A5N7CQA0_PETAA</name>
<proteinExistence type="predicted"/>
<dbReference type="EMBL" id="ML735214">
    <property type="protein sequence ID" value="KAE8396462.1"/>
    <property type="molecule type" value="Genomic_DNA"/>
</dbReference>
<organism evidence="2">
    <name type="scientific">Petromyces alliaceus</name>
    <name type="common">Aspergillus alliaceus</name>
    <dbReference type="NCBI Taxonomy" id="209559"/>
    <lineage>
        <taxon>Eukaryota</taxon>
        <taxon>Fungi</taxon>
        <taxon>Dikarya</taxon>
        <taxon>Ascomycota</taxon>
        <taxon>Pezizomycotina</taxon>
        <taxon>Eurotiomycetes</taxon>
        <taxon>Eurotiomycetidae</taxon>
        <taxon>Eurotiales</taxon>
        <taxon>Aspergillaceae</taxon>
        <taxon>Aspergillus</taxon>
        <taxon>Aspergillus subgen. Circumdati</taxon>
    </lineage>
</organism>
<evidence type="ECO:0000256" key="1">
    <source>
        <dbReference type="SAM" id="Phobius"/>
    </source>
</evidence>